<dbReference type="Proteomes" id="UP000440578">
    <property type="component" value="Unassembled WGS sequence"/>
</dbReference>
<reference evidence="3 4" key="1">
    <citation type="submission" date="2019-07" db="EMBL/GenBank/DDBJ databases">
        <title>Draft genome assembly of a fouling barnacle, Amphibalanus amphitrite (Darwin, 1854): The first reference genome for Thecostraca.</title>
        <authorList>
            <person name="Kim W."/>
        </authorList>
    </citation>
    <scope>NUCLEOTIDE SEQUENCE [LARGE SCALE GENOMIC DNA]</scope>
    <source>
        <strain evidence="3">SNU_AA5</strain>
        <tissue evidence="3">Soma without cirri and trophi</tissue>
    </source>
</reference>
<feature type="region of interest" description="Disordered" evidence="1">
    <location>
        <begin position="116"/>
        <end position="151"/>
    </location>
</feature>
<keyword evidence="4" id="KW-1185">Reference proteome</keyword>
<accession>A0A6A4VJ35</accession>
<feature type="chain" id="PRO_5025362869" description="Death domain-containing protein" evidence="2">
    <location>
        <begin position="23"/>
        <end position="256"/>
    </location>
</feature>
<keyword evidence="2" id="KW-0732">Signal</keyword>
<evidence type="ECO:0000313" key="4">
    <source>
        <dbReference type="Proteomes" id="UP000440578"/>
    </source>
</evidence>
<gene>
    <name evidence="3" type="ORF">FJT64_010363</name>
</gene>
<proteinExistence type="predicted"/>
<name>A0A6A4VJ35_AMPAM</name>
<protein>
    <recommendedName>
        <fullName evidence="5">Death domain-containing protein</fullName>
    </recommendedName>
</protein>
<feature type="compositionally biased region" description="Basic and acidic residues" evidence="1">
    <location>
        <begin position="136"/>
        <end position="148"/>
    </location>
</feature>
<dbReference type="AlphaFoldDB" id="A0A6A4VJ35"/>
<feature type="signal peptide" evidence="2">
    <location>
        <begin position="1"/>
        <end position="22"/>
    </location>
</feature>
<feature type="compositionally biased region" description="Acidic residues" evidence="1">
    <location>
        <begin position="121"/>
        <end position="135"/>
    </location>
</feature>
<organism evidence="3 4">
    <name type="scientific">Amphibalanus amphitrite</name>
    <name type="common">Striped barnacle</name>
    <name type="synonym">Balanus amphitrite</name>
    <dbReference type="NCBI Taxonomy" id="1232801"/>
    <lineage>
        <taxon>Eukaryota</taxon>
        <taxon>Metazoa</taxon>
        <taxon>Ecdysozoa</taxon>
        <taxon>Arthropoda</taxon>
        <taxon>Crustacea</taxon>
        <taxon>Multicrustacea</taxon>
        <taxon>Cirripedia</taxon>
        <taxon>Thoracica</taxon>
        <taxon>Thoracicalcarea</taxon>
        <taxon>Balanomorpha</taxon>
        <taxon>Balanoidea</taxon>
        <taxon>Balanidae</taxon>
        <taxon>Amphibalaninae</taxon>
        <taxon>Amphibalanus</taxon>
    </lineage>
</organism>
<comment type="caution">
    <text evidence="3">The sequence shown here is derived from an EMBL/GenBank/DDBJ whole genome shotgun (WGS) entry which is preliminary data.</text>
</comment>
<evidence type="ECO:0008006" key="5">
    <source>
        <dbReference type="Google" id="ProtNLM"/>
    </source>
</evidence>
<dbReference type="OrthoDB" id="10592107at2759"/>
<feature type="region of interest" description="Disordered" evidence="1">
    <location>
        <begin position="232"/>
        <end position="256"/>
    </location>
</feature>
<evidence type="ECO:0000256" key="1">
    <source>
        <dbReference type="SAM" id="MobiDB-lite"/>
    </source>
</evidence>
<sequence length="256" mass="26981">MASQALLIAVRLCSLLPAGALAAVPQAALQVLADSLSRDQCVQLVRQLAVPEPSGRLDQPCLSLLRRWNRPPADVAELSAALRDLGQLQLAEALTRRQHRQGAAALADSLRAARRAAATEQADDAEEQLGADSDDSERRPAGRDRPPEPDGFGASGAALLLTALFLTAAAVCFCAGRSVCPGLAHYDPAARRRRRQSVSGRVNQMLRAQRVRGKMALLTGLPSVGGRSHSQYAPLAAEEAQPSVPVAPTAATLQPT</sequence>
<evidence type="ECO:0000313" key="3">
    <source>
        <dbReference type="EMBL" id="KAF0291534.1"/>
    </source>
</evidence>
<evidence type="ECO:0000256" key="2">
    <source>
        <dbReference type="SAM" id="SignalP"/>
    </source>
</evidence>
<dbReference type="EMBL" id="VIIS01001873">
    <property type="protein sequence ID" value="KAF0291534.1"/>
    <property type="molecule type" value="Genomic_DNA"/>
</dbReference>
<dbReference type="CDD" id="cd01670">
    <property type="entry name" value="Death"/>
    <property type="match status" value="1"/>
</dbReference>